<reference evidence="4" key="1">
    <citation type="submission" date="2021-03" db="EMBL/GenBank/DDBJ databases">
        <title>Genomic Encyclopedia of Type Strains, Phase IV (KMG-IV): sequencing the most valuable type-strain genomes for metagenomic binning, comparative biology and taxonomic classification.</title>
        <authorList>
            <person name="Goeker M."/>
        </authorList>
    </citation>
    <scope>NUCLEOTIDE SEQUENCE</scope>
    <source>
        <strain evidence="4">DSM 23564</strain>
    </source>
</reference>
<dbReference type="RefSeq" id="WP_209486528.1">
    <property type="nucleotide sequence ID" value="NZ_JAGGKQ010000024.1"/>
</dbReference>
<dbReference type="GO" id="GO:0003677">
    <property type="term" value="F:DNA binding"/>
    <property type="evidence" value="ECO:0007669"/>
    <property type="project" value="InterPro"/>
</dbReference>
<protein>
    <submittedName>
        <fullName evidence="4">Integrase</fullName>
    </submittedName>
</protein>
<feature type="domain" description="Tyr recombinase" evidence="3">
    <location>
        <begin position="213"/>
        <end position="363"/>
    </location>
</feature>
<name>A0A8T4GIK1_9EURY</name>
<dbReference type="Proteomes" id="UP000823588">
    <property type="component" value="Unassembled WGS sequence"/>
</dbReference>
<keyword evidence="1" id="KW-0233">DNA recombination</keyword>
<organism evidence="4 5">
    <name type="scientific">Halorubrum alkaliphilum</name>
    <dbReference type="NCBI Taxonomy" id="261290"/>
    <lineage>
        <taxon>Archaea</taxon>
        <taxon>Methanobacteriati</taxon>
        <taxon>Methanobacteriota</taxon>
        <taxon>Stenosarchaea group</taxon>
        <taxon>Halobacteria</taxon>
        <taxon>Halobacteriales</taxon>
        <taxon>Haloferacaceae</taxon>
        <taxon>Halorubrum</taxon>
    </lineage>
</organism>
<evidence type="ECO:0000256" key="2">
    <source>
        <dbReference type="SAM" id="MobiDB-lite"/>
    </source>
</evidence>
<feature type="compositionally biased region" description="Basic and acidic residues" evidence="2">
    <location>
        <begin position="405"/>
        <end position="420"/>
    </location>
</feature>
<dbReference type="CDD" id="cd00397">
    <property type="entry name" value="DNA_BRE_C"/>
    <property type="match status" value="1"/>
</dbReference>
<dbReference type="InterPro" id="IPR011010">
    <property type="entry name" value="DNA_brk_join_enz"/>
</dbReference>
<evidence type="ECO:0000313" key="4">
    <source>
        <dbReference type="EMBL" id="MBP1923569.1"/>
    </source>
</evidence>
<dbReference type="GO" id="GO:0006310">
    <property type="term" value="P:DNA recombination"/>
    <property type="evidence" value="ECO:0007669"/>
    <property type="project" value="UniProtKB-KW"/>
</dbReference>
<dbReference type="AlphaFoldDB" id="A0A8T4GIK1"/>
<keyword evidence="5" id="KW-1185">Reference proteome</keyword>
<accession>A0A8T4GIK1</accession>
<feature type="region of interest" description="Disordered" evidence="2">
    <location>
        <begin position="382"/>
        <end position="425"/>
    </location>
</feature>
<dbReference type="OrthoDB" id="330648at2157"/>
<evidence type="ECO:0000259" key="3">
    <source>
        <dbReference type="Pfam" id="PF00589"/>
    </source>
</evidence>
<dbReference type="InterPro" id="IPR002104">
    <property type="entry name" value="Integrase_catalytic"/>
</dbReference>
<dbReference type="EMBL" id="JAGGKQ010000024">
    <property type="protein sequence ID" value="MBP1923569.1"/>
    <property type="molecule type" value="Genomic_DNA"/>
</dbReference>
<dbReference type="Pfam" id="PF00589">
    <property type="entry name" value="Phage_integrase"/>
    <property type="match status" value="1"/>
</dbReference>
<proteinExistence type="predicted"/>
<dbReference type="GO" id="GO:0015074">
    <property type="term" value="P:DNA integration"/>
    <property type="evidence" value="ECO:0007669"/>
    <property type="project" value="InterPro"/>
</dbReference>
<gene>
    <name evidence="4" type="ORF">J2751_002612</name>
</gene>
<dbReference type="Gene3D" id="1.10.443.10">
    <property type="entry name" value="Intergrase catalytic core"/>
    <property type="match status" value="1"/>
</dbReference>
<comment type="caution">
    <text evidence="4">The sequence shown here is derived from an EMBL/GenBank/DDBJ whole genome shotgun (WGS) entry which is preliminary data.</text>
</comment>
<evidence type="ECO:0000256" key="1">
    <source>
        <dbReference type="ARBA" id="ARBA00023172"/>
    </source>
</evidence>
<evidence type="ECO:0000313" key="5">
    <source>
        <dbReference type="Proteomes" id="UP000823588"/>
    </source>
</evidence>
<dbReference type="InterPro" id="IPR013762">
    <property type="entry name" value="Integrase-like_cat_sf"/>
</dbReference>
<dbReference type="SUPFAM" id="SSF56349">
    <property type="entry name" value="DNA breaking-rejoining enzymes"/>
    <property type="match status" value="1"/>
</dbReference>
<sequence length="441" mass="51307">MTDKNRKSITNELAAALGDEANAVENELNAFHNWMRTKGKNPDRQKPLSDSISTNYYRRIDQIFRFVIGRIEPADATVITHDQADLIVKWLDQNDICQRNGDPYQETSKRKFSNALIKYFTWQHDQRGDAEQWRPRISFSDGEHENADRLNFEERWKVLQAANEYGSLPSYYETTETEREKISSLVAQRLGKPKTEVTRKDWERADTSTKVGSLIAVTLETGIIPIEVGRARTDWYKSNRNILKITKDDAGKDRPTSELPLTDATGDLLSEWIQERRHYEKYDGTNHLWLNREGNPYNSKNLCYLLRRLCEEAGIDHEDRKIVWYSLRHNLGQSIEETEDISQARDQLRHKYIETTKQTYGESTIESRRHTLEQITDVSQRAAEDPEFNPYADDPVQPDPTPRNESSHSSEHAHGDHIDVFIDDTQDDRVEIARKILSEEL</sequence>